<dbReference type="SMART" id="SM00487">
    <property type="entry name" value="DEXDc"/>
    <property type="match status" value="1"/>
</dbReference>
<evidence type="ECO:0000256" key="3">
    <source>
        <dbReference type="ARBA" id="ARBA00022741"/>
    </source>
</evidence>
<dbReference type="Pfam" id="PF00271">
    <property type="entry name" value="Helicase_C"/>
    <property type="match status" value="1"/>
</dbReference>
<evidence type="ECO:0000313" key="18">
    <source>
        <dbReference type="EMBL" id="PIS13800.1"/>
    </source>
</evidence>
<evidence type="ECO:0000256" key="6">
    <source>
        <dbReference type="ARBA" id="ARBA00022806"/>
    </source>
</evidence>
<keyword evidence="5 15" id="KW-0378">Hydrolase</keyword>
<dbReference type="NCBIfam" id="NF008165">
    <property type="entry name" value="PRK10917.1-3"/>
    <property type="match status" value="1"/>
</dbReference>
<gene>
    <name evidence="18" type="ORF">COT65_02180</name>
</gene>
<dbReference type="SMART" id="SM00490">
    <property type="entry name" value="HELICc"/>
    <property type="match status" value="1"/>
</dbReference>
<dbReference type="InterPro" id="IPR001650">
    <property type="entry name" value="Helicase_C-like"/>
</dbReference>
<comment type="similarity">
    <text evidence="1 15">Belongs to the helicase family. RecG subfamily.</text>
</comment>
<dbReference type="Proteomes" id="UP000230033">
    <property type="component" value="Unassembled WGS sequence"/>
</dbReference>
<evidence type="ECO:0000259" key="16">
    <source>
        <dbReference type="PROSITE" id="PS51192"/>
    </source>
</evidence>
<comment type="catalytic activity">
    <reaction evidence="14 15">
        <text>ATP + H2O = ADP + phosphate + H(+)</text>
        <dbReference type="Rhea" id="RHEA:13065"/>
        <dbReference type="ChEBI" id="CHEBI:15377"/>
        <dbReference type="ChEBI" id="CHEBI:15378"/>
        <dbReference type="ChEBI" id="CHEBI:30616"/>
        <dbReference type="ChEBI" id="CHEBI:43474"/>
        <dbReference type="ChEBI" id="CHEBI:456216"/>
        <dbReference type="EC" id="5.6.2.4"/>
    </reaction>
</comment>
<evidence type="ECO:0000256" key="9">
    <source>
        <dbReference type="ARBA" id="ARBA00023172"/>
    </source>
</evidence>
<evidence type="ECO:0000256" key="5">
    <source>
        <dbReference type="ARBA" id="ARBA00022801"/>
    </source>
</evidence>
<dbReference type="EC" id="5.6.2.4" evidence="13 15"/>
<dbReference type="GO" id="GO:0003677">
    <property type="term" value="F:DNA binding"/>
    <property type="evidence" value="ECO:0007669"/>
    <property type="project" value="UniProtKB-KW"/>
</dbReference>
<dbReference type="GO" id="GO:0043138">
    <property type="term" value="F:3'-5' DNA helicase activity"/>
    <property type="evidence" value="ECO:0007669"/>
    <property type="project" value="UniProtKB-EC"/>
</dbReference>
<dbReference type="InterPro" id="IPR004609">
    <property type="entry name" value="ATP-dep_DNA_helicase_RecG"/>
</dbReference>
<dbReference type="NCBIfam" id="TIGR00643">
    <property type="entry name" value="recG"/>
    <property type="match status" value="1"/>
</dbReference>
<evidence type="ECO:0000256" key="4">
    <source>
        <dbReference type="ARBA" id="ARBA00022763"/>
    </source>
</evidence>
<dbReference type="InterPro" id="IPR027417">
    <property type="entry name" value="P-loop_NTPase"/>
</dbReference>
<comment type="caution">
    <text evidence="18">The sequence shown here is derived from an EMBL/GenBank/DDBJ whole genome shotgun (WGS) entry which is preliminary data.</text>
</comment>
<evidence type="ECO:0000256" key="14">
    <source>
        <dbReference type="ARBA" id="ARBA00048988"/>
    </source>
</evidence>
<dbReference type="Pfam" id="PF00270">
    <property type="entry name" value="DEAD"/>
    <property type="match status" value="1"/>
</dbReference>
<keyword evidence="10 15" id="KW-0234">DNA repair</keyword>
<dbReference type="PROSITE" id="PS51194">
    <property type="entry name" value="HELICASE_CTER"/>
    <property type="match status" value="1"/>
</dbReference>
<dbReference type="PANTHER" id="PTHR47964">
    <property type="entry name" value="ATP-DEPENDENT DNA HELICASE HOMOLOG RECG, CHLOROPLASTIC"/>
    <property type="match status" value="1"/>
</dbReference>
<dbReference type="GO" id="GO:0006310">
    <property type="term" value="P:DNA recombination"/>
    <property type="evidence" value="ECO:0007669"/>
    <property type="project" value="UniProtKB-UniRule"/>
</dbReference>
<dbReference type="EMBL" id="PEZJ01000028">
    <property type="protein sequence ID" value="PIS13800.1"/>
    <property type="molecule type" value="Genomic_DNA"/>
</dbReference>
<evidence type="ECO:0000256" key="2">
    <source>
        <dbReference type="ARBA" id="ARBA00017846"/>
    </source>
</evidence>
<keyword evidence="8" id="KW-0238">DNA-binding</keyword>
<keyword evidence="11" id="KW-0413">Isomerase</keyword>
<evidence type="ECO:0000256" key="11">
    <source>
        <dbReference type="ARBA" id="ARBA00023235"/>
    </source>
</evidence>
<dbReference type="GO" id="GO:0005524">
    <property type="term" value="F:ATP binding"/>
    <property type="evidence" value="ECO:0007669"/>
    <property type="project" value="UniProtKB-KW"/>
</dbReference>
<dbReference type="InterPro" id="IPR011545">
    <property type="entry name" value="DEAD/DEAH_box_helicase_dom"/>
</dbReference>
<evidence type="ECO:0000256" key="7">
    <source>
        <dbReference type="ARBA" id="ARBA00022840"/>
    </source>
</evidence>
<organism evidence="18 19">
    <name type="scientific">Candidatus Shapirobacteria bacterium CG09_land_8_20_14_0_10_47_13</name>
    <dbReference type="NCBI Taxonomy" id="1974481"/>
    <lineage>
        <taxon>Bacteria</taxon>
        <taxon>Candidatus Shapironibacteriota</taxon>
    </lineage>
</organism>
<dbReference type="InterPro" id="IPR014001">
    <property type="entry name" value="Helicase_ATP-bd"/>
</dbReference>
<sequence length="682" mass="76444">MYSDSMNFEDPVGDLFLVGPAYARRLEKLSITTVGDLLYHFPFRYIDYSLISPIGLVQPEEVVTVRGEIISSQNVYTKYGKKIQKVTLQDSSGTIEGVWFNQPFLVKTLRVGEECCFSGKVGWFGRQKVMVAPEYEMIRQSPTIHTGRLVPVYHETYGISSKWLRTRIAGVLDKSLLTVTDFLPLEIMKNYGLIDLKTALNYIHFPEDKLQAEKGRQRFAFEELFLLQLRSQQRKKGWQKKKAVRLLIPQEKILNLTARLPFTLTAAQNRCAQEILTDLGKDRPMNRLLQGDVGSGKTVVAAIAMYAAFLNGYQAALMAPTEILATQHFQTLGSLLKPLGVKVALLTGSKKSETRNEKRDAPDIMVGTHALIYKRAKFAKLGLVVIDEQHRFGVEQRAALIAKAPPGKFPHLLTMTATPIPRTIALTLYGDLDLSVIDEMPIGRPLVKTWVVPPAKRMAAYDWLRNRVKNTDEQAFIICPLIEESETLQSVKAVTTEFDHLRRDVFSDLRLGLLHGRLKTKEKDETVAKLRTGKLDLLISTPVVEVGLDIPQATIMIIEAADRFGLAQLHQLRGRVGRGVKASYCLLFTEQTTGKAFDRLQAMEKLHVGLKLAELDLKMRGPGEIYGTAQHGFPELKIASFTDANLIKETAGAVTAFAGKLAQYPQLQKRLKEVKISTVKPN</sequence>
<dbReference type="SUPFAM" id="SSF52540">
    <property type="entry name" value="P-loop containing nucleoside triphosphate hydrolases"/>
    <property type="match status" value="2"/>
</dbReference>
<evidence type="ECO:0000256" key="1">
    <source>
        <dbReference type="ARBA" id="ARBA00007504"/>
    </source>
</evidence>
<evidence type="ECO:0000256" key="13">
    <source>
        <dbReference type="ARBA" id="ARBA00034808"/>
    </source>
</evidence>
<comment type="function">
    <text evidence="15">Plays a critical role in recombination and DNA repair. Helps process Holliday junction intermediates to mature products by catalyzing branch migration. Has replication fork regression activity, unwinds stalled or blocked replication forks to make a HJ that can be resolved. Has a DNA unwinding activity characteristic of a DNA helicase with 3'-5' polarity.</text>
</comment>
<accession>A0A2H0WMC4</accession>
<dbReference type="CDD" id="cd17992">
    <property type="entry name" value="DEXHc_RecG"/>
    <property type="match status" value="1"/>
</dbReference>
<evidence type="ECO:0000259" key="17">
    <source>
        <dbReference type="PROSITE" id="PS51194"/>
    </source>
</evidence>
<dbReference type="GO" id="GO:0006281">
    <property type="term" value="P:DNA repair"/>
    <property type="evidence" value="ECO:0007669"/>
    <property type="project" value="UniProtKB-UniRule"/>
</dbReference>
<protein>
    <recommendedName>
        <fullName evidence="2 15">ATP-dependent DNA helicase RecG</fullName>
        <ecNumber evidence="13 15">5.6.2.4</ecNumber>
    </recommendedName>
</protein>
<keyword evidence="6 15" id="KW-0347">Helicase</keyword>
<evidence type="ECO:0000313" key="19">
    <source>
        <dbReference type="Proteomes" id="UP000230033"/>
    </source>
</evidence>
<feature type="domain" description="Helicase ATP-binding" evidence="16">
    <location>
        <begin position="278"/>
        <end position="437"/>
    </location>
</feature>
<dbReference type="CDD" id="cd04488">
    <property type="entry name" value="RecG_wedge_OBF"/>
    <property type="match status" value="1"/>
</dbReference>
<reference evidence="19" key="1">
    <citation type="submission" date="2017-09" db="EMBL/GenBank/DDBJ databases">
        <title>Depth-based differentiation of microbial function through sediment-hosted aquifers and enrichment of novel symbionts in the deep terrestrial subsurface.</title>
        <authorList>
            <person name="Probst A.J."/>
            <person name="Ladd B."/>
            <person name="Jarett J.K."/>
            <person name="Geller-Mcgrath D.E."/>
            <person name="Sieber C.M.K."/>
            <person name="Emerson J.B."/>
            <person name="Anantharaman K."/>
            <person name="Thomas B.C."/>
            <person name="Malmstrom R."/>
            <person name="Stieglmeier M."/>
            <person name="Klingl A."/>
            <person name="Woyke T."/>
            <person name="Ryan C.M."/>
            <person name="Banfield J.F."/>
        </authorList>
    </citation>
    <scope>NUCLEOTIDE SEQUENCE [LARGE SCALE GENOMIC DNA]</scope>
</reference>
<keyword evidence="7 15" id="KW-0067">ATP-binding</keyword>
<dbReference type="Pfam" id="PF17191">
    <property type="entry name" value="RecG_wedge"/>
    <property type="match status" value="1"/>
</dbReference>
<dbReference type="Gene3D" id="3.40.50.300">
    <property type="entry name" value="P-loop containing nucleotide triphosphate hydrolases"/>
    <property type="match status" value="2"/>
</dbReference>
<dbReference type="InterPro" id="IPR033454">
    <property type="entry name" value="RecG_wedge"/>
</dbReference>
<dbReference type="NCBIfam" id="NF008168">
    <property type="entry name" value="PRK10917.2-2"/>
    <property type="match status" value="1"/>
</dbReference>
<comment type="catalytic activity">
    <reaction evidence="12 15">
        <text>Couples ATP hydrolysis with the unwinding of duplex DNA by translocating in the 3'-5' direction.</text>
        <dbReference type="EC" id="5.6.2.4"/>
    </reaction>
</comment>
<dbReference type="PROSITE" id="PS51192">
    <property type="entry name" value="HELICASE_ATP_BIND_1"/>
    <property type="match status" value="1"/>
</dbReference>
<dbReference type="InterPro" id="IPR047112">
    <property type="entry name" value="RecG/Mfd"/>
</dbReference>
<evidence type="ECO:0000256" key="10">
    <source>
        <dbReference type="ARBA" id="ARBA00023204"/>
    </source>
</evidence>
<dbReference type="Gene3D" id="2.40.50.140">
    <property type="entry name" value="Nucleic acid-binding proteins"/>
    <property type="match status" value="1"/>
</dbReference>
<evidence type="ECO:0000256" key="12">
    <source>
        <dbReference type="ARBA" id="ARBA00034617"/>
    </source>
</evidence>
<dbReference type="SUPFAM" id="SSF50249">
    <property type="entry name" value="Nucleic acid-binding proteins"/>
    <property type="match status" value="1"/>
</dbReference>
<dbReference type="GO" id="GO:0016887">
    <property type="term" value="F:ATP hydrolysis activity"/>
    <property type="evidence" value="ECO:0007669"/>
    <property type="project" value="RHEA"/>
</dbReference>
<keyword evidence="4 15" id="KW-0227">DNA damage</keyword>
<dbReference type="AlphaFoldDB" id="A0A2H0WMC4"/>
<dbReference type="PANTHER" id="PTHR47964:SF1">
    <property type="entry name" value="ATP-DEPENDENT DNA HELICASE HOMOLOG RECG, CHLOROPLASTIC"/>
    <property type="match status" value="1"/>
</dbReference>
<keyword evidence="9 15" id="KW-0233">DNA recombination</keyword>
<proteinExistence type="inferred from homology"/>
<evidence type="ECO:0000256" key="15">
    <source>
        <dbReference type="RuleBase" id="RU363016"/>
    </source>
</evidence>
<feature type="domain" description="Helicase C-terminal" evidence="17">
    <location>
        <begin position="471"/>
        <end position="623"/>
    </location>
</feature>
<evidence type="ECO:0000256" key="8">
    <source>
        <dbReference type="ARBA" id="ARBA00023125"/>
    </source>
</evidence>
<name>A0A2H0WMC4_9BACT</name>
<dbReference type="InterPro" id="IPR012340">
    <property type="entry name" value="NA-bd_OB-fold"/>
</dbReference>
<keyword evidence="3 15" id="KW-0547">Nucleotide-binding</keyword>